<evidence type="ECO:0000313" key="1">
    <source>
        <dbReference type="EMBL" id="REH42617.1"/>
    </source>
</evidence>
<sequence length="104" mass="11764">MRHNYAMTAAARRESIPLTDDDLAVLERLSQSSSLERRALEQLSDEVGESKAALLHALLVLGIDAVRERAREDGYRELQASWDAGDEQEIRTARRRQIASWGDE</sequence>
<reference evidence="1 2" key="1">
    <citation type="submission" date="2018-08" db="EMBL/GenBank/DDBJ databases">
        <title>Genomic Encyclopedia of Archaeal and Bacterial Type Strains, Phase II (KMG-II): from individual species to whole genera.</title>
        <authorList>
            <person name="Goeker M."/>
        </authorList>
    </citation>
    <scope>NUCLEOTIDE SEQUENCE [LARGE SCALE GENOMIC DNA]</scope>
    <source>
        <strain evidence="1 2">DSM 45791</strain>
    </source>
</reference>
<protein>
    <submittedName>
        <fullName evidence="1">Uncharacterized protein</fullName>
    </submittedName>
</protein>
<name>A0A3E0HCP6_9PSEU</name>
<gene>
    <name evidence="1" type="ORF">BCF44_110113</name>
</gene>
<organism evidence="1 2">
    <name type="scientific">Kutzneria buriramensis</name>
    <dbReference type="NCBI Taxonomy" id="1045776"/>
    <lineage>
        <taxon>Bacteria</taxon>
        <taxon>Bacillati</taxon>
        <taxon>Actinomycetota</taxon>
        <taxon>Actinomycetes</taxon>
        <taxon>Pseudonocardiales</taxon>
        <taxon>Pseudonocardiaceae</taxon>
        <taxon>Kutzneria</taxon>
    </lineage>
</organism>
<comment type="caution">
    <text evidence="1">The sequence shown here is derived from an EMBL/GenBank/DDBJ whole genome shotgun (WGS) entry which is preliminary data.</text>
</comment>
<dbReference type="Proteomes" id="UP000256269">
    <property type="component" value="Unassembled WGS sequence"/>
</dbReference>
<keyword evidence="2" id="KW-1185">Reference proteome</keyword>
<dbReference type="AlphaFoldDB" id="A0A3E0HCP6"/>
<dbReference type="EMBL" id="QUNO01000010">
    <property type="protein sequence ID" value="REH42617.1"/>
    <property type="molecule type" value="Genomic_DNA"/>
</dbReference>
<evidence type="ECO:0000313" key="2">
    <source>
        <dbReference type="Proteomes" id="UP000256269"/>
    </source>
</evidence>
<accession>A0A3E0HCP6</accession>
<proteinExistence type="predicted"/>